<organism evidence="15 16">
    <name type="scientific">Candidatus Methylacidithermus pantelleriae</name>
    <dbReference type="NCBI Taxonomy" id="2744239"/>
    <lineage>
        <taxon>Bacteria</taxon>
        <taxon>Pseudomonadati</taxon>
        <taxon>Verrucomicrobiota</taxon>
        <taxon>Methylacidiphilae</taxon>
        <taxon>Methylacidiphilales</taxon>
        <taxon>Methylacidiphilaceae</taxon>
        <taxon>Candidatus Methylacidithermus</taxon>
    </lineage>
</organism>
<dbReference type="InterPro" id="IPR027477">
    <property type="entry name" value="Succ_DH/fumarate_Rdtase_cat_sf"/>
</dbReference>
<comment type="subcellular location">
    <subcellularLocation>
        <location evidence="12">Cytoplasm</location>
    </subcellularLocation>
</comment>
<evidence type="ECO:0000256" key="2">
    <source>
        <dbReference type="ARBA" id="ARBA00004950"/>
    </source>
</evidence>
<evidence type="ECO:0000256" key="6">
    <source>
        <dbReference type="ARBA" id="ARBA00022642"/>
    </source>
</evidence>
<comment type="pathway">
    <text evidence="2 12">Cofactor biosynthesis; NAD(+) biosynthesis; iminoaspartate from L-aspartate (oxidase route): step 1/1.</text>
</comment>
<dbReference type="Proteomes" id="UP000663859">
    <property type="component" value="Unassembled WGS sequence"/>
</dbReference>
<reference evidence="15" key="1">
    <citation type="submission" date="2021-02" db="EMBL/GenBank/DDBJ databases">
        <authorList>
            <person name="Cremers G."/>
            <person name="Picone N."/>
        </authorList>
    </citation>
    <scope>NUCLEOTIDE SEQUENCE</scope>
    <source>
        <strain evidence="15">PQ17</strain>
    </source>
</reference>
<evidence type="ECO:0000259" key="14">
    <source>
        <dbReference type="Pfam" id="PF02910"/>
    </source>
</evidence>
<evidence type="ECO:0000256" key="4">
    <source>
        <dbReference type="ARBA" id="ARBA00012173"/>
    </source>
</evidence>
<keyword evidence="16" id="KW-1185">Reference proteome</keyword>
<dbReference type="EC" id="1.4.3.16" evidence="4 10"/>
<dbReference type="SUPFAM" id="SSF46977">
    <property type="entry name" value="Succinate dehydrogenase/fumarate reductase flavoprotein C-terminal domain"/>
    <property type="match status" value="1"/>
</dbReference>
<comment type="catalytic activity">
    <reaction evidence="9">
        <text>L-aspartate + O2 = iminosuccinate + H2O2</text>
        <dbReference type="Rhea" id="RHEA:25876"/>
        <dbReference type="ChEBI" id="CHEBI:15379"/>
        <dbReference type="ChEBI" id="CHEBI:16240"/>
        <dbReference type="ChEBI" id="CHEBI:29991"/>
        <dbReference type="ChEBI" id="CHEBI:77875"/>
        <dbReference type="EC" id="1.4.3.16"/>
    </reaction>
    <physiologicalReaction direction="left-to-right" evidence="9">
        <dbReference type="Rhea" id="RHEA:25877"/>
    </physiologicalReaction>
</comment>
<dbReference type="PANTHER" id="PTHR42716">
    <property type="entry name" value="L-ASPARTATE OXIDASE"/>
    <property type="match status" value="1"/>
</dbReference>
<dbReference type="Pfam" id="PF02910">
    <property type="entry name" value="Succ_DH_flav_C"/>
    <property type="match status" value="1"/>
</dbReference>
<evidence type="ECO:0000256" key="10">
    <source>
        <dbReference type="NCBIfam" id="TIGR00551"/>
    </source>
</evidence>
<feature type="domain" description="Fumarate reductase/succinate dehydrogenase flavoprotein-like C-terminal" evidence="14">
    <location>
        <begin position="445"/>
        <end position="537"/>
    </location>
</feature>
<keyword evidence="7 12" id="KW-0274">FAD</keyword>
<evidence type="ECO:0000256" key="9">
    <source>
        <dbReference type="ARBA" id="ARBA00048305"/>
    </source>
</evidence>
<dbReference type="InterPro" id="IPR005288">
    <property type="entry name" value="NadB"/>
</dbReference>
<keyword evidence="5 12" id="KW-0285">Flavoprotein</keyword>
<evidence type="ECO:0000259" key="13">
    <source>
        <dbReference type="Pfam" id="PF00890"/>
    </source>
</evidence>
<evidence type="ECO:0000313" key="15">
    <source>
        <dbReference type="EMBL" id="CAF0701083.1"/>
    </source>
</evidence>
<comment type="function">
    <text evidence="12">Catalyzes the oxidation of L-aspartate to iminoaspartate.</text>
</comment>
<accession>A0A8J2BRD8</accession>
<dbReference type="GO" id="GO:0034628">
    <property type="term" value="P:'de novo' NAD+ biosynthetic process from L-aspartate"/>
    <property type="evidence" value="ECO:0007669"/>
    <property type="project" value="TreeGrafter"/>
</dbReference>
<name>A0A8J2BRD8_9BACT</name>
<dbReference type="UniPathway" id="UPA00253">
    <property type="reaction ID" value="UER00326"/>
</dbReference>
<dbReference type="Gene3D" id="3.90.700.10">
    <property type="entry name" value="Succinate dehydrogenase/fumarate reductase flavoprotein, catalytic domain"/>
    <property type="match status" value="1"/>
</dbReference>
<dbReference type="NCBIfam" id="NF006567">
    <property type="entry name" value="PRK09077.1"/>
    <property type="match status" value="1"/>
</dbReference>
<evidence type="ECO:0000256" key="5">
    <source>
        <dbReference type="ARBA" id="ARBA00022630"/>
    </source>
</evidence>
<evidence type="ECO:0000256" key="8">
    <source>
        <dbReference type="ARBA" id="ARBA00023002"/>
    </source>
</evidence>
<keyword evidence="6 12" id="KW-0662">Pyridine nucleotide biosynthesis</keyword>
<dbReference type="InterPro" id="IPR037099">
    <property type="entry name" value="Fum_R/Succ_DH_flav-like_C_sf"/>
</dbReference>
<evidence type="ECO:0000256" key="7">
    <source>
        <dbReference type="ARBA" id="ARBA00022827"/>
    </source>
</evidence>
<dbReference type="AlphaFoldDB" id="A0A8J2BRD8"/>
<dbReference type="InterPro" id="IPR003953">
    <property type="entry name" value="FAD-dep_OxRdtase_2_FAD-bd"/>
</dbReference>
<keyword evidence="8 12" id="KW-0560">Oxidoreductase</keyword>
<evidence type="ECO:0000256" key="3">
    <source>
        <dbReference type="ARBA" id="ARBA00008562"/>
    </source>
</evidence>
<gene>
    <name evidence="15" type="primary">nadB</name>
    <name evidence="15" type="ORF">MPNT_40131</name>
</gene>
<dbReference type="EMBL" id="CAJNOB010000034">
    <property type="protein sequence ID" value="CAF0701083.1"/>
    <property type="molecule type" value="Genomic_DNA"/>
</dbReference>
<feature type="active site" description="Proton acceptor" evidence="11">
    <location>
        <position position="295"/>
    </location>
</feature>
<evidence type="ECO:0000313" key="16">
    <source>
        <dbReference type="Proteomes" id="UP000663859"/>
    </source>
</evidence>
<dbReference type="PANTHER" id="PTHR42716:SF2">
    <property type="entry name" value="L-ASPARTATE OXIDASE, CHLOROPLASTIC"/>
    <property type="match status" value="1"/>
</dbReference>
<protein>
    <recommendedName>
        <fullName evidence="4 10">L-aspartate oxidase</fullName>
        <ecNumber evidence="4 10">1.4.3.16</ecNumber>
    </recommendedName>
</protein>
<sequence>MMDDSTPSFQAAREFDFVVVGSGLAGLFFAWKSAQRGTVALLTKGNPQESNTRYAQGGIACVMSPDDSLELHIQDTLLAGAGLCKEPVVRTIVEAGPGVVRELVELGVPFTARESGEGDEFDLGREGGHSRRRILHVDDATGEAIEKVLWDRVASHPRVSVFPGWMAVELITLRRLGFDAQDRCIGIYALERATGKMAAFLGQHTVLATGGCGKTYLYTSNPDVATGDGVAMAFRAGVPIANMEFIQFHPTCLYHPAAKNFLISEAVRGEGGILLNAQGQRFMEAVHPLKELAPRDVVARAIEAEIKKSGHPCVYLDIRHKGRAYLTKRFPTIYAKCLSVGLDIAEEPIPVVPAAHYQCGGIVTDWEGRTPLPGLWAIGEVACTGFHGANRLASNSLLEAAVMADRAARAAQKEQASRLAVTLPEWDPRGKTLSDERLIIAQNWREIRQLMWDYVGIVRTVSRLQRARQRLNGIVSEIEEMFESQSLTADLVELRNLAWVACLIVDCALSRRESRGLHYVLDYPEPDATRPPQDTVLWREPLPLRGR</sequence>
<evidence type="ECO:0000256" key="12">
    <source>
        <dbReference type="RuleBase" id="RU362049"/>
    </source>
</evidence>
<dbReference type="FunFam" id="3.90.700.10:FF:000002">
    <property type="entry name" value="L-aspartate oxidase"/>
    <property type="match status" value="1"/>
</dbReference>
<proteinExistence type="inferred from homology"/>
<dbReference type="Pfam" id="PF00890">
    <property type="entry name" value="FAD_binding_2"/>
    <property type="match status" value="1"/>
</dbReference>
<comment type="similarity">
    <text evidence="3 12">Belongs to the FAD-dependent oxidoreductase 2 family. NadB subfamily.</text>
</comment>
<feature type="domain" description="FAD-dependent oxidoreductase 2 FAD-binding" evidence="13">
    <location>
        <begin position="16"/>
        <end position="397"/>
    </location>
</feature>
<dbReference type="NCBIfam" id="TIGR00551">
    <property type="entry name" value="nadB"/>
    <property type="match status" value="1"/>
</dbReference>
<dbReference type="FunFam" id="1.20.58.100:FF:000002">
    <property type="entry name" value="L-aspartate oxidase"/>
    <property type="match status" value="1"/>
</dbReference>
<dbReference type="GO" id="GO:0005737">
    <property type="term" value="C:cytoplasm"/>
    <property type="evidence" value="ECO:0007669"/>
    <property type="project" value="UniProtKB-SubCell"/>
</dbReference>
<dbReference type="Gene3D" id="1.20.58.100">
    <property type="entry name" value="Fumarate reductase/succinate dehydrogenase flavoprotein-like, C-terminal domain"/>
    <property type="match status" value="1"/>
</dbReference>
<evidence type="ECO:0000256" key="11">
    <source>
        <dbReference type="PIRSR" id="PIRSR000171-1"/>
    </source>
</evidence>
<evidence type="ECO:0000256" key="1">
    <source>
        <dbReference type="ARBA" id="ARBA00001974"/>
    </source>
</evidence>
<comment type="cofactor">
    <cofactor evidence="1 12">
        <name>FAD</name>
        <dbReference type="ChEBI" id="CHEBI:57692"/>
    </cofactor>
</comment>
<dbReference type="InterPro" id="IPR015939">
    <property type="entry name" value="Fum_Rdtase/Succ_DH_flav-like_C"/>
</dbReference>
<comment type="caution">
    <text evidence="15">The sequence shown here is derived from an EMBL/GenBank/DDBJ whole genome shotgun (WGS) entry which is preliminary data.</text>
</comment>
<dbReference type="PIRSF" id="PIRSF000171">
    <property type="entry name" value="SDHA_APRA_LASPO"/>
    <property type="match status" value="1"/>
</dbReference>
<dbReference type="SUPFAM" id="SSF56425">
    <property type="entry name" value="Succinate dehydrogenase/fumarate reductase flavoprotein, catalytic domain"/>
    <property type="match status" value="1"/>
</dbReference>
<dbReference type="SUPFAM" id="SSF51905">
    <property type="entry name" value="FAD/NAD(P)-binding domain"/>
    <property type="match status" value="1"/>
</dbReference>
<dbReference type="GO" id="GO:0008734">
    <property type="term" value="F:L-aspartate oxidase activity"/>
    <property type="evidence" value="ECO:0007669"/>
    <property type="project" value="UniProtKB-UniRule"/>
</dbReference>
<dbReference type="InterPro" id="IPR036188">
    <property type="entry name" value="FAD/NAD-bd_sf"/>
</dbReference>
<dbReference type="Gene3D" id="3.50.50.60">
    <property type="entry name" value="FAD/NAD(P)-binding domain"/>
    <property type="match status" value="1"/>
</dbReference>